<accession>A0A1M6NML3</accession>
<evidence type="ECO:0000313" key="1">
    <source>
        <dbReference type="EMBL" id="SHJ96836.1"/>
    </source>
</evidence>
<reference evidence="1 2" key="1">
    <citation type="submission" date="2016-11" db="EMBL/GenBank/DDBJ databases">
        <authorList>
            <person name="Jaros S."/>
            <person name="Januszkiewicz K."/>
            <person name="Wedrychowicz H."/>
        </authorList>
    </citation>
    <scope>NUCLEOTIDE SEQUENCE [LARGE SCALE GENOMIC DNA]</scope>
    <source>
        <strain evidence="1 2">GAS499</strain>
    </source>
</reference>
<dbReference type="RefSeq" id="WP_079538033.1">
    <property type="nucleotide sequence ID" value="NZ_LT670844.1"/>
</dbReference>
<name>A0A1M6NML3_9BRAD</name>
<dbReference type="GO" id="GO:0016740">
    <property type="term" value="F:transferase activity"/>
    <property type="evidence" value="ECO:0007669"/>
    <property type="project" value="UniProtKB-KW"/>
</dbReference>
<proteinExistence type="predicted"/>
<keyword evidence="1" id="KW-0808">Transferase</keyword>
<dbReference type="OrthoDB" id="9808443at2"/>
<dbReference type="Proteomes" id="UP000189935">
    <property type="component" value="Chromosome I"/>
</dbReference>
<evidence type="ECO:0000313" key="2">
    <source>
        <dbReference type="Proteomes" id="UP000189935"/>
    </source>
</evidence>
<dbReference type="EMBL" id="LT670844">
    <property type="protein sequence ID" value="SHJ96836.1"/>
    <property type="molecule type" value="Genomic_DNA"/>
</dbReference>
<dbReference type="InterPro" id="IPR014942">
    <property type="entry name" value="AbiEii"/>
</dbReference>
<dbReference type="AlphaFoldDB" id="A0A1M6NML3"/>
<protein>
    <submittedName>
        <fullName evidence="1">Predicted nucleotidyltransferase component of viral defense system</fullName>
    </submittedName>
</protein>
<gene>
    <name evidence="1" type="ORF">SAMN05444159_2042</name>
</gene>
<sequence>MRKPLQNIGASVRARLLNLAKERNQPFELLLVRYTLERLLYRLSTTKHRDSFVLKGAMLMRHWLDDPHRPTRDLDLLGFGDSDPALTLKIFREICTIKADDAVVFNINELVIDQVREDSGYSGLRLKTYATVDGARVRVVIDIGYGDATEPGLNEIELPVLLDQPAPNLKAYPPETVIAEKFQAMVVLGLANTRLKDFYDIWILMRTYDFKDDRLARAIAATFTRRKTKIPTERPDGLTPAFANDPTKQQQWSAFVQDVAIDPGSLPSVLESLTAFLMPHARRAAETGKGR</sequence>
<organism evidence="1 2">
    <name type="scientific">Bradyrhizobium lablabi</name>
    <dbReference type="NCBI Taxonomy" id="722472"/>
    <lineage>
        <taxon>Bacteria</taxon>
        <taxon>Pseudomonadati</taxon>
        <taxon>Pseudomonadota</taxon>
        <taxon>Alphaproteobacteria</taxon>
        <taxon>Hyphomicrobiales</taxon>
        <taxon>Nitrobacteraceae</taxon>
        <taxon>Bradyrhizobium</taxon>
    </lineage>
</organism>
<dbReference type="Pfam" id="PF08843">
    <property type="entry name" value="AbiEii"/>
    <property type="match status" value="1"/>
</dbReference>